<keyword evidence="4" id="KW-1185">Reference proteome</keyword>
<feature type="region of interest" description="Disordered" evidence="1">
    <location>
        <begin position="199"/>
        <end position="261"/>
    </location>
</feature>
<comment type="caution">
    <text evidence="3">The sequence shown here is derived from an EMBL/GenBank/DDBJ whole genome shotgun (WGS) entry which is preliminary data.</text>
</comment>
<feature type="chain" id="PRO_5035826363" evidence="2">
    <location>
        <begin position="20"/>
        <end position="289"/>
    </location>
</feature>
<gene>
    <name evidence="3" type="ORF">PHYPSEUDO_000728</name>
</gene>
<organism evidence="3 4">
    <name type="scientific">Phytophthora pseudosyringae</name>
    <dbReference type="NCBI Taxonomy" id="221518"/>
    <lineage>
        <taxon>Eukaryota</taxon>
        <taxon>Sar</taxon>
        <taxon>Stramenopiles</taxon>
        <taxon>Oomycota</taxon>
        <taxon>Peronosporomycetes</taxon>
        <taxon>Peronosporales</taxon>
        <taxon>Peronosporaceae</taxon>
        <taxon>Phytophthora</taxon>
    </lineage>
</organism>
<feature type="compositionally biased region" description="Polar residues" evidence="1">
    <location>
        <begin position="199"/>
        <end position="214"/>
    </location>
</feature>
<evidence type="ECO:0000313" key="4">
    <source>
        <dbReference type="Proteomes" id="UP000694044"/>
    </source>
</evidence>
<accession>A0A8T1V2M4</accession>
<protein>
    <submittedName>
        <fullName evidence="3">Uncharacterized protein</fullName>
    </submittedName>
</protein>
<sequence>MQLLSTLALLAIAAQCVLASPERKLLRSGYDAPIDFSTITGGGDAATSTAQQQQNDHGTDAALPALPGVDSLTKSLSGVTGGEGGLSKLLPSGLPSTDALSSITKGGGLLPTDALSSVTKGGSGVSKLVPTDLGALTKGGALSSLTGGSGLSSITSGLTKGGKLPLLPGSGSKSASLTNGLSGITDGLSGITGGLGLPSTSAGNNGKQAYASETTGDKSPDQKPGETHALEPAEVATEPAESPPGPPTDPPIPERPFMPPPVPPAVVLVESAMTPPSAVSVPAAVIVCA</sequence>
<name>A0A8T1V2M4_9STRA</name>
<dbReference type="EMBL" id="JAGDFM010001090">
    <property type="protein sequence ID" value="KAG7375537.1"/>
    <property type="molecule type" value="Genomic_DNA"/>
</dbReference>
<keyword evidence="2" id="KW-0732">Signal</keyword>
<proteinExistence type="predicted"/>
<dbReference type="OrthoDB" id="109143at2759"/>
<feature type="compositionally biased region" description="Basic and acidic residues" evidence="1">
    <location>
        <begin position="215"/>
        <end position="231"/>
    </location>
</feature>
<evidence type="ECO:0000256" key="1">
    <source>
        <dbReference type="SAM" id="MobiDB-lite"/>
    </source>
</evidence>
<reference evidence="3" key="1">
    <citation type="submission" date="2021-02" db="EMBL/GenBank/DDBJ databases">
        <authorList>
            <person name="Palmer J.M."/>
        </authorList>
    </citation>
    <scope>NUCLEOTIDE SEQUENCE</scope>
    <source>
        <strain evidence="3">SCRP734</strain>
    </source>
</reference>
<feature type="compositionally biased region" description="Pro residues" evidence="1">
    <location>
        <begin position="241"/>
        <end position="261"/>
    </location>
</feature>
<dbReference type="Proteomes" id="UP000694044">
    <property type="component" value="Unassembled WGS sequence"/>
</dbReference>
<evidence type="ECO:0000313" key="3">
    <source>
        <dbReference type="EMBL" id="KAG7375537.1"/>
    </source>
</evidence>
<dbReference type="AlphaFoldDB" id="A0A8T1V2M4"/>
<evidence type="ECO:0000256" key="2">
    <source>
        <dbReference type="SAM" id="SignalP"/>
    </source>
</evidence>
<feature type="signal peptide" evidence="2">
    <location>
        <begin position="1"/>
        <end position="19"/>
    </location>
</feature>